<dbReference type="Pfam" id="PF21777">
    <property type="entry name" value="SDR-like"/>
    <property type="match status" value="1"/>
</dbReference>
<dbReference type="RefSeq" id="WP_128487054.1">
    <property type="nucleotide sequence ID" value="NZ_JBHLXB010000008.1"/>
</dbReference>
<feature type="domain" description="Short chain dehydrogenase-like proteobacteria" evidence="1">
    <location>
        <begin position="34"/>
        <end position="88"/>
    </location>
</feature>
<evidence type="ECO:0000313" key="2">
    <source>
        <dbReference type="EMBL" id="RWY43219.1"/>
    </source>
</evidence>
<proteinExistence type="predicted"/>
<gene>
    <name evidence="2" type="ORF">EP867_04710</name>
</gene>
<dbReference type="InterPro" id="IPR048623">
    <property type="entry name" value="SDR-like_proteobact"/>
</dbReference>
<dbReference type="OrthoDB" id="7409402at2"/>
<dbReference type="EMBL" id="SBLC01000005">
    <property type="protein sequence ID" value="RWY43219.1"/>
    <property type="molecule type" value="Genomic_DNA"/>
</dbReference>
<evidence type="ECO:0000259" key="1">
    <source>
        <dbReference type="Pfam" id="PF21777"/>
    </source>
</evidence>
<organism evidence="2 3">
    <name type="scientific">Falsigemmobacter intermedius</name>
    <dbReference type="NCBI Taxonomy" id="1553448"/>
    <lineage>
        <taxon>Bacteria</taxon>
        <taxon>Pseudomonadati</taxon>
        <taxon>Pseudomonadota</taxon>
        <taxon>Alphaproteobacteria</taxon>
        <taxon>Rhodobacterales</taxon>
        <taxon>Paracoccaceae</taxon>
        <taxon>Falsigemmobacter</taxon>
    </lineage>
</organism>
<dbReference type="Proteomes" id="UP000287168">
    <property type="component" value="Unassembled WGS sequence"/>
</dbReference>
<keyword evidence="3" id="KW-1185">Reference proteome</keyword>
<sequence>MDYARRCGPPVGDNSGEKRVQGAVLMLCDQGSGAALSVLSGQLAALSLRFAPNLRVNLLVGNYASPEGFLRPAFDWLACSPVVTGQILGSKRV</sequence>
<reference evidence="2 3" key="1">
    <citation type="journal article" date="2015" name="Int. J. Syst. Evol. Microbiol.">
        <title>Gemmobacter intermedius sp. nov., isolated from a white stork (Ciconia ciconia).</title>
        <authorList>
            <person name="Kampfer P."/>
            <person name="Jerzak L."/>
            <person name="Wilharm G."/>
            <person name="Golke J."/>
            <person name="Busse H.J."/>
            <person name="Glaeser S.P."/>
        </authorList>
    </citation>
    <scope>NUCLEOTIDE SEQUENCE [LARGE SCALE GENOMIC DNA]</scope>
    <source>
        <strain evidence="2 3">119/4</strain>
    </source>
</reference>
<dbReference type="AlphaFoldDB" id="A0A444MEC5"/>
<comment type="caution">
    <text evidence="2">The sequence shown here is derived from an EMBL/GenBank/DDBJ whole genome shotgun (WGS) entry which is preliminary data.</text>
</comment>
<name>A0A444MEC5_9RHOB</name>
<protein>
    <recommendedName>
        <fullName evidence="1">Short chain dehydrogenase-like proteobacteria domain-containing protein</fullName>
    </recommendedName>
</protein>
<accession>A0A444MEC5</accession>
<evidence type="ECO:0000313" key="3">
    <source>
        <dbReference type="Proteomes" id="UP000287168"/>
    </source>
</evidence>